<feature type="compositionally biased region" description="Basic and acidic residues" evidence="1">
    <location>
        <begin position="10"/>
        <end position="21"/>
    </location>
</feature>
<dbReference type="VEuPathDB" id="VectorBase:GAUT042685"/>
<protein>
    <submittedName>
        <fullName evidence="2">Uncharacterized protein</fullName>
    </submittedName>
</protein>
<feature type="compositionally biased region" description="Polar residues" evidence="1">
    <location>
        <begin position="22"/>
        <end position="31"/>
    </location>
</feature>
<evidence type="ECO:0000256" key="1">
    <source>
        <dbReference type="SAM" id="MobiDB-lite"/>
    </source>
</evidence>
<reference evidence="2" key="1">
    <citation type="submission" date="2020-05" db="UniProtKB">
        <authorList>
            <consortium name="EnsemblMetazoa"/>
        </authorList>
    </citation>
    <scope>IDENTIFICATION</scope>
    <source>
        <strain evidence="2">TTRI</strain>
    </source>
</reference>
<organism evidence="2 3">
    <name type="scientific">Glossina austeni</name>
    <name type="common">Savannah tsetse fly</name>
    <dbReference type="NCBI Taxonomy" id="7395"/>
    <lineage>
        <taxon>Eukaryota</taxon>
        <taxon>Metazoa</taxon>
        <taxon>Ecdysozoa</taxon>
        <taxon>Arthropoda</taxon>
        <taxon>Hexapoda</taxon>
        <taxon>Insecta</taxon>
        <taxon>Pterygota</taxon>
        <taxon>Neoptera</taxon>
        <taxon>Endopterygota</taxon>
        <taxon>Diptera</taxon>
        <taxon>Brachycera</taxon>
        <taxon>Muscomorpha</taxon>
        <taxon>Hippoboscoidea</taxon>
        <taxon>Glossinidae</taxon>
        <taxon>Glossina</taxon>
    </lineage>
</organism>
<accession>A0A1A9VNK9</accession>
<sequence>MTKEPKRKSLKENCKQPRSQESKYNSSMNPSTPNPHSPYQQQQQRQTEPTANILYNNSIHTLTVPNMTQLYKDCKEVRVQKENQKKTHQSTFLEENSRISFLEEDNNELS</sequence>
<evidence type="ECO:0000313" key="3">
    <source>
        <dbReference type="Proteomes" id="UP000078200"/>
    </source>
</evidence>
<dbReference type="Proteomes" id="UP000078200">
    <property type="component" value="Unassembled WGS sequence"/>
</dbReference>
<dbReference type="STRING" id="7395.A0A1A9VNK9"/>
<evidence type="ECO:0000313" key="2">
    <source>
        <dbReference type="EnsemblMetazoa" id="GAUT042685-PA"/>
    </source>
</evidence>
<proteinExistence type="predicted"/>
<dbReference type="AlphaFoldDB" id="A0A1A9VNK9"/>
<name>A0A1A9VNK9_GLOAU</name>
<dbReference type="EnsemblMetazoa" id="GAUT042685-RA">
    <property type="protein sequence ID" value="GAUT042685-PA"/>
    <property type="gene ID" value="GAUT042685"/>
</dbReference>
<feature type="region of interest" description="Disordered" evidence="1">
    <location>
        <begin position="1"/>
        <end position="49"/>
    </location>
</feature>
<keyword evidence="3" id="KW-1185">Reference proteome</keyword>